<dbReference type="Proteomes" id="UP000091918">
    <property type="component" value="Unassembled WGS sequence"/>
</dbReference>
<name>A0A1B7NNN0_9EURO</name>
<reference evidence="1 2" key="1">
    <citation type="submission" date="2015-07" db="EMBL/GenBank/DDBJ databases">
        <title>Emmonsia species relationships and genome sequence.</title>
        <authorList>
            <person name="Cuomo C.A."/>
            <person name="Schwartz I.S."/>
            <person name="Kenyon C."/>
            <person name="de Hoog G.S."/>
            <person name="Govender N.P."/>
            <person name="Botha A."/>
            <person name="Moreno L."/>
            <person name="de Vries M."/>
            <person name="Munoz J.F."/>
            <person name="Stielow J.B."/>
        </authorList>
    </citation>
    <scope>NUCLEOTIDE SEQUENCE [LARGE SCALE GENOMIC DNA]</scope>
    <source>
        <strain evidence="1 2">CBS 136260</strain>
    </source>
</reference>
<accession>A0A1B7NNN0</accession>
<proteinExistence type="predicted"/>
<protein>
    <submittedName>
        <fullName evidence="1">Uncharacterized protein</fullName>
    </submittedName>
</protein>
<evidence type="ECO:0000313" key="1">
    <source>
        <dbReference type="EMBL" id="OAX78412.1"/>
    </source>
</evidence>
<keyword evidence="2" id="KW-1185">Reference proteome</keyword>
<evidence type="ECO:0000313" key="2">
    <source>
        <dbReference type="Proteomes" id="UP000091918"/>
    </source>
</evidence>
<comment type="caution">
    <text evidence="1">The sequence shown here is derived from an EMBL/GenBank/DDBJ whole genome shotgun (WGS) entry which is preliminary data.</text>
</comment>
<sequence>MADLPSAVQKVYRFEVNLLLEIQERQCLVLSKEPDIYLLRVRPPSKVRMWSVPFPTTVSPYVTQVILSGAPYDRQILKAGLGFGHQSDVYHHSRIADDADPIDIAVYRNVLCPAGMDCLRAENFPLDARMSAGWVVMEIMADTQGL</sequence>
<dbReference type="AlphaFoldDB" id="A0A1B7NNN0"/>
<organism evidence="1 2">
    <name type="scientific">Emergomyces africanus</name>
    <dbReference type="NCBI Taxonomy" id="1955775"/>
    <lineage>
        <taxon>Eukaryota</taxon>
        <taxon>Fungi</taxon>
        <taxon>Dikarya</taxon>
        <taxon>Ascomycota</taxon>
        <taxon>Pezizomycotina</taxon>
        <taxon>Eurotiomycetes</taxon>
        <taxon>Eurotiomycetidae</taxon>
        <taxon>Onygenales</taxon>
        <taxon>Ajellomycetaceae</taxon>
        <taxon>Emergomyces</taxon>
    </lineage>
</organism>
<dbReference type="EMBL" id="LGUA01001539">
    <property type="protein sequence ID" value="OAX78412.1"/>
    <property type="molecule type" value="Genomic_DNA"/>
</dbReference>
<gene>
    <name evidence="1" type="ORF">ACJ72_07281</name>
</gene>